<dbReference type="AlphaFoldDB" id="A0A0E9X8V7"/>
<evidence type="ECO:0000313" key="1">
    <source>
        <dbReference type="EMBL" id="JAH99044.1"/>
    </source>
</evidence>
<reference evidence="1" key="1">
    <citation type="submission" date="2014-11" db="EMBL/GenBank/DDBJ databases">
        <authorList>
            <person name="Amaro Gonzalez C."/>
        </authorList>
    </citation>
    <scope>NUCLEOTIDE SEQUENCE</scope>
</reference>
<sequence length="81" mass="8928">MLLYVLWATWGERFKGEGINVACMDLRGESVGLSNLGRARDSNCMLNMISPFLARKQSSLSLASWHSGSSTSSFLLKSLSR</sequence>
<organism evidence="1">
    <name type="scientific">Anguilla anguilla</name>
    <name type="common">European freshwater eel</name>
    <name type="synonym">Muraena anguilla</name>
    <dbReference type="NCBI Taxonomy" id="7936"/>
    <lineage>
        <taxon>Eukaryota</taxon>
        <taxon>Metazoa</taxon>
        <taxon>Chordata</taxon>
        <taxon>Craniata</taxon>
        <taxon>Vertebrata</taxon>
        <taxon>Euteleostomi</taxon>
        <taxon>Actinopterygii</taxon>
        <taxon>Neopterygii</taxon>
        <taxon>Teleostei</taxon>
        <taxon>Anguilliformes</taxon>
        <taxon>Anguillidae</taxon>
        <taxon>Anguilla</taxon>
    </lineage>
</organism>
<accession>A0A0E9X8V7</accession>
<reference evidence="1" key="2">
    <citation type="journal article" date="2015" name="Fish Shellfish Immunol.">
        <title>Early steps in the European eel (Anguilla anguilla)-Vibrio vulnificus interaction in the gills: Role of the RtxA13 toxin.</title>
        <authorList>
            <person name="Callol A."/>
            <person name="Pajuelo D."/>
            <person name="Ebbesson L."/>
            <person name="Teles M."/>
            <person name="MacKenzie S."/>
            <person name="Amaro C."/>
        </authorList>
    </citation>
    <scope>NUCLEOTIDE SEQUENCE</scope>
</reference>
<protein>
    <submittedName>
        <fullName evidence="1">Uncharacterized protein</fullName>
    </submittedName>
</protein>
<proteinExistence type="predicted"/>
<dbReference type="EMBL" id="GBXM01009533">
    <property type="protein sequence ID" value="JAH99044.1"/>
    <property type="molecule type" value="Transcribed_RNA"/>
</dbReference>
<name>A0A0E9X8V7_ANGAN</name>